<keyword evidence="4" id="KW-1185">Reference proteome</keyword>
<protein>
    <submittedName>
        <fullName evidence="1">Uncharacterized protein</fullName>
    </submittedName>
</protein>
<dbReference type="Proteomes" id="UP001259340">
    <property type="component" value="Unassembled WGS sequence"/>
</dbReference>
<dbReference type="EMBL" id="JAPMLE010000001">
    <property type="protein sequence ID" value="MDR8524420.1"/>
    <property type="molecule type" value="Genomic_DNA"/>
</dbReference>
<proteinExistence type="predicted"/>
<evidence type="ECO:0000313" key="1">
    <source>
        <dbReference type="EMBL" id="MDR8524420.1"/>
    </source>
</evidence>
<comment type="caution">
    <text evidence="1">The sequence shown here is derived from an EMBL/GenBank/DDBJ whole genome shotgun (WGS) entry which is preliminary data.</text>
</comment>
<sequence length="257" mass="29086">MISLNLRGGLGNQIIQIGAAINKNKDFRVNTVAYDLNPLLIDYRNNSFNSRILEKCGLAFRFLTSKYKGKRSDFDACGIMDGYFQAGIQSDVVPNCLFLNLCKQLEQEMEQAKKYDLVIHYRGGDYLDPINKKIFELIDEKYYKLALMQLADTVDISRFNVQIITNDVQAAEAVFSGFFDNDFKISSGSEIDDFCTLIKSSFAIIPNSTFSLTARIIASKMGLDKGTYYPSNWFTKSSRMYGPKINEFVNVEGSKCI</sequence>
<dbReference type="RefSeq" id="WP_310655025.1">
    <property type="nucleotide sequence ID" value="NZ_JAPMLA010000008.1"/>
</dbReference>
<name>A0AAW8NPX8_9GAMM</name>
<evidence type="ECO:0000313" key="4">
    <source>
        <dbReference type="Proteomes" id="UP001271263"/>
    </source>
</evidence>
<dbReference type="EMBL" id="JAPMLD010000001">
    <property type="protein sequence ID" value="MDW4822502.1"/>
    <property type="molecule type" value="Genomic_DNA"/>
</dbReference>
<organism evidence="1 3">
    <name type="scientific">Shewanella fidelis</name>
    <dbReference type="NCBI Taxonomy" id="173509"/>
    <lineage>
        <taxon>Bacteria</taxon>
        <taxon>Pseudomonadati</taxon>
        <taxon>Pseudomonadota</taxon>
        <taxon>Gammaproteobacteria</taxon>
        <taxon>Alteromonadales</taxon>
        <taxon>Shewanellaceae</taxon>
        <taxon>Shewanella</taxon>
    </lineage>
</organism>
<reference evidence="2 4" key="1">
    <citation type="journal article" date="2022" name="bioRxiv">
        <title>Prophages regulate Shewanella fidelis 3313 motility and biofilm formation: implications for gut colonization dynamics in Ciona robusta.</title>
        <authorList>
            <person name="Natarajan O."/>
            <person name="Gibboney S.L."/>
            <person name="Young M.N."/>
            <person name="Lim S.J."/>
            <person name="Pluta N."/>
            <person name="Atkinson C.G."/>
            <person name="Leigh B.A."/>
            <person name="Liberti A."/>
            <person name="Kees E.D."/>
            <person name="Breitbart M."/>
            <person name="Gralnick J.A."/>
            <person name="Dishaw L.J."/>
        </authorList>
    </citation>
    <scope>NUCLEOTIDE SEQUENCE [LARGE SCALE GENOMIC DNA]</scope>
    <source>
        <strain evidence="2 4">JG4066</strain>
    </source>
</reference>
<gene>
    <name evidence="1" type="ORF">OS133_12370</name>
    <name evidence="2" type="ORF">OS134_00230</name>
</gene>
<accession>A0AAW8NPX8</accession>
<dbReference type="AlphaFoldDB" id="A0AAW8NPX8"/>
<dbReference type="Proteomes" id="UP001271263">
    <property type="component" value="Unassembled WGS sequence"/>
</dbReference>
<reference evidence="1" key="2">
    <citation type="submission" date="2022-11" db="EMBL/GenBank/DDBJ databases">
        <title>Prophages regulate Shewanella fidelis motility and biofilm formation: implications for gut colonization dynamics in Ciona robusta.</title>
        <authorList>
            <person name="Natarajan O."/>
            <person name="Gibboney S.L."/>
            <person name="Young M.N."/>
            <person name="Lim S.J."/>
            <person name="Pluta N."/>
            <person name="Atkinson C.G.F."/>
            <person name="Leigh B.A."/>
            <person name="Liberti A."/>
            <person name="Kees E."/>
            <person name="Breitbart M."/>
            <person name="Gralnick J."/>
            <person name="Dishaw L.J."/>
        </authorList>
    </citation>
    <scope>NUCLEOTIDE SEQUENCE</scope>
    <source>
        <strain evidence="1">3313</strain>
    </source>
</reference>
<evidence type="ECO:0000313" key="3">
    <source>
        <dbReference type="Proteomes" id="UP001259340"/>
    </source>
</evidence>
<evidence type="ECO:0000313" key="2">
    <source>
        <dbReference type="EMBL" id="MDW4822502.1"/>
    </source>
</evidence>